<proteinExistence type="inferred from homology"/>
<dbReference type="Gene3D" id="3.30.420.40">
    <property type="match status" value="1"/>
</dbReference>
<dbReference type="GO" id="GO:0008894">
    <property type="term" value="F:guanosine-5'-triphosphate,3'-diphosphate diphosphatase activity"/>
    <property type="evidence" value="ECO:0007669"/>
    <property type="project" value="UniProtKB-EC"/>
</dbReference>
<dbReference type="InterPro" id="IPR043129">
    <property type="entry name" value="ATPase_NBD"/>
</dbReference>
<dbReference type="EMBL" id="JAVDYB010000001">
    <property type="protein sequence ID" value="MDR7277872.1"/>
    <property type="molecule type" value="Genomic_DNA"/>
</dbReference>
<dbReference type="CDD" id="cd24056">
    <property type="entry name" value="ASKHA_NBD_MtPPX1-like"/>
    <property type="match status" value="1"/>
</dbReference>
<dbReference type="AlphaFoldDB" id="A0AAE4CBB4"/>
<sequence length="338" mass="36461">METEGVRIGVLDVGSNTAQLVVADIGNGVPLPVHAVKEPVRLAEVVGRDGALGPDAIDRLAVAVGAAVAKARRWEVRELFAYATAVVRDAPNRDAALAQIEARTGVRLGTLSGTEEAELTFLAARRWMGWRAGPLLLLDIGGGSAEIAYGRDLAPSFAVSLPIGAARITRERLRQDPPGSGKVEKVRRYLRRELGEVASRMRWDAPRTAVATSRTFQQLAQLCGASPLRHGPFVPRVLRRDELARQIGRLGALTADKRARLPGISAPRARQSLAGALVAHTMLDMFGLDEVTICPWALREGILLQRVESADSWADRALTMPPAVVRRIGTSPNGQPRR</sequence>
<gene>
    <name evidence="4" type="ORF">J2S41_004650</name>
</gene>
<dbReference type="Proteomes" id="UP001183643">
    <property type="component" value="Unassembled WGS sequence"/>
</dbReference>
<dbReference type="InterPro" id="IPR050273">
    <property type="entry name" value="GppA/Ppx_hydrolase"/>
</dbReference>
<evidence type="ECO:0000256" key="1">
    <source>
        <dbReference type="ARBA" id="ARBA00007125"/>
    </source>
</evidence>
<evidence type="ECO:0000313" key="5">
    <source>
        <dbReference type="Proteomes" id="UP001183643"/>
    </source>
</evidence>
<dbReference type="SUPFAM" id="SSF53067">
    <property type="entry name" value="Actin-like ATPase domain"/>
    <property type="match status" value="2"/>
</dbReference>
<name>A0AAE4CBB4_9ACTN</name>
<dbReference type="RefSeq" id="WP_310370426.1">
    <property type="nucleotide sequence ID" value="NZ_JAVDYB010000001.1"/>
</dbReference>
<dbReference type="EC" id="3.6.1.40" evidence="4"/>
<feature type="domain" description="Ppx/GppA phosphatase N-terminal" evidence="3">
    <location>
        <begin position="21"/>
        <end position="308"/>
    </location>
</feature>
<organism evidence="4 5">
    <name type="scientific">Catenuloplanes atrovinosus</name>
    <dbReference type="NCBI Taxonomy" id="137266"/>
    <lineage>
        <taxon>Bacteria</taxon>
        <taxon>Bacillati</taxon>
        <taxon>Actinomycetota</taxon>
        <taxon>Actinomycetes</taxon>
        <taxon>Micromonosporales</taxon>
        <taxon>Micromonosporaceae</taxon>
        <taxon>Catenuloplanes</taxon>
    </lineage>
</organism>
<evidence type="ECO:0000313" key="4">
    <source>
        <dbReference type="EMBL" id="MDR7277872.1"/>
    </source>
</evidence>
<comment type="similarity">
    <text evidence="1">Belongs to the GppA/Ppx family.</text>
</comment>
<protein>
    <submittedName>
        <fullName evidence="4">Exopolyphosphatase/guanosine-5'-triphosphate, 3'-diphosphate pyrophosphatase</fullName>
        <ecNumber evidence="4">3.6.1.11</ecNumber>
        <ecNumber evidence="4">3.6.1.40</ecNumber>
    </submittedName>
</protein>
<evidence type="ECO:0000256" key="2">
    <source>
        <dbReference type="ARBA" id="ARBA00022801"/>
    </source>
</evidence>
<dbReference type="Pfam" id="PF02541">
    <property type="entry name" value="Ppx-GppA"/>
    <property type="match status" value="1"/>
</dbReference>
<dbReference type="FunFam" id="3.30.420.150:FF:000006">
    <property type="entry name" value="Ppx/GppA family phosphatase"/>
    <property type="match status" value="1"/>
</dbReference>
<dbReference type="PANTHER" id="PTHR30005">
    <property type="entry name" value="EXOPOLYPHOSPHATASE"/>
    <property type="match status" value="1"/>
</dbReference>
<dbReference type="GO" id="GO:0004309">
    <property type="term" value="F:exopolyphosphatase activity"/>
    <property type="evidence" value="ECO:0007669"/>
    <property type="project" value="UniProtKB-EC"/>
</dbReference>
<dbReference type="InterPro" id="IPR003695">
    <property type="entry name" value="Ppx_GppA_N"/>
</dbReference>
<reference evidence="4" key="1">
    <citation type="submission" date="2023-07" db="EMBL/GenBank/DDBJ databases">
        <title>Sequencing the genomes of 1000 actinobacteria strains.</title>
        <authorList>
            <person name="Klenk H.-P."/>
        </authorList>
    </citation>
    <scope>NUCLEOTIDE SEQUENCE</scope>
    <source>
        <strain evidence="4">DSM 44707</strain>
    </source>
</reference>
<comment type="caution">
    <text evidence="4">The sequence shown here is derived from an EMBL/GenBank/DDBJ whole genome shotgun (WGS) entry which is preliminary data.</text>
</comment>
<dbReference type="Gene3D" id="3.30.420.150">
    <property type="entry name" value="Exopolyphosphatase. Domain 2"/>
    <property type="match status" value="1"/>
</dbReference>
<accession>A0AAE4CBB4</accession>
<evidence type="ECO:0000259" key="3">
    <source>
        <dbReference type="Pfam" id="PF02541"/>
    </source>
</evidence>
<dbReference type="EC" id="3.6.1.11" evidence="4"/>
<dbReference type="PANTHER" id="PTHR30005:SF0">
    <property type="entry name" value="RETROGRADE REGULATION PROTEIN 2"/>
    <property type="match status" value="1"/>
</dbReference>
<keyword evidence="5" id="KW-1185">Reference proteome</keyword>
<keyword evidence="2 4" id="KW-0378">Hydrolase</keyword>